<name>A0A8S5SED0_9CAUD</name>
<reference evidence="2" key="1">
    <citation type="journal article" date="2021" name="Proc. Natl. Acad. Sci. U.S.A.">
        <title>A Catalog of Tens of Thousands of Viruses from Human Metagenomes Reveals Hidden Associations with Chronic Diseases.</title>
        <authorList>
            <person name="Tisza M.J."/>
            <person name="Buck C.B."/>
        </authorList>
    </citation>
    <scope>NUCLEOTIDE SEQUENCE</scope>
    <source>
        <strain evidence="2">Ct3q24</strain>
    </source>
</reference>
<dbReference type="EMBL" id="BK032580">
    <property type="protein sequence ID" value="DAF49321.1"/>
    <property type="molecule type" value="Genomic_DNA"/>
</dbReference>
<protein>
    <submittedName>
        <fullName evidence="2">Resistance protein</fullName>
    </submittedName>
</protein>
<proteinExistence type="predicted"/>
<accession>A0A8S5SED0</accession>
<feature type="coiled-coil region" evidence="1">
    <location>
        <begin position="52"/>
        <end position="89"/>
    </location>
</feature>
<organism evidence="2">
    <name type="scientific">Siphoviridae sp. ct3q24</name>
    <dbReference type="NCBI Taxonomy" id="2827772"/>
    <lineage>
        <taxon>Viruses</taxon>
        <taxon>Duplodnaviria</taxon>
        <taxon>Heunggongvirae</taxon>
        <taxon>Uroviricota</taxon>
        <taxon>Caudoviricetes</taxon>
    </lineage>
</organism>
<sequence>MSSLYNLTNDYLALQEMAQNAETAEDMQALEDTISSIADAIEVKGENYAKLIKCLDADNEGIKKEISRLQKAKKANENLVNRLKANMDESLKAVGSDKLKCGTFTFSYRKTKSVEILDLNALPSDYKAIEYKPDKNAIKKAINDGEAVAGAALVEKNTLQLR</sequence>
<evidence type="ECO:0000256" key="1">
    <source>
        <dbReference type="SAM" id="Coils"/>
    </source>
</evidence>
<keyword evidence="1" id="KW-0175">Coiled coil</keyword>
<evidence type="ECO:0000313" key="2">
    <source>
        <dbReference type="EMBL" id="DAF49321.1"/>
    </source>
</evidence>
<dbReference type="Pfam" id="PF05565">
    <property type="entry name" value="Sipho_Gp157"/>
    <property type="match status" value="1"/>
</dbReference>
<dbReference type="InterPro" id="IPR008840">
    <property type="entry name" value="Sipho_Gp157"/>
</dbReference>